<protein>
    <submittedName>
        <fullName evidence="1">PREDICTED: zinc finger MYM-type</fullName>
    </submittedName>
</protein>
<sequence length="132" mass="15528">MLVDVAIDEVKRLTNFFEEYKETGFTQAMTVAKGIATEMEIDYVFNETCKTHRKNHAENVNESSPESVEESFRIHYFLHIVDQVIGLLKRIMFEQFQAYEDVFGFALIDLLGRVKMVNSSLRKQSRLFHLWK</sequence>
<organism evidence="1 2">
    <name type="scientific">Prunus dulcis</name>
    <name type="common">Almond</name>
    <name type="synonym">Amygdalus dulcis</name>
    <dbReference type="NCBI Taxonomy" id="3755"/>
    <lineage>
        <taxon>Eukaryota</taxon>
        <taxon>Viridiplantae</taxon>
        <taxon>Streptophyta</taxon>
        <taxon>Embryophyta</taxon>
        <taxon>Tracheophyta</taxon>
        <taxon>Spermatophyta</taxon>
        <taxon>Magnoliopsida</taxon>
        <taxon>eudicotyledons</taxon>
        <taxon>Gunneridae</taxon>
        <taxon>Pentapetalae</taxon>
        <taxon>rosids</taxon>
        <taxon>fabids</taxon>
        <taxon>Rosales</taxon>
        <taxon>Rosaceae</taxon>
        <taxon>Amygdaloideae</taxon>
        <taxon>Amygdaleae</taxon>
        <taxon>Prunus</taxon>
    </lineage>
</organism>
<evidence type="ECO:0000313" key="2">
    <source>
        <dbReference type="Proteomes" id="UP000327085"/>
    </source>
</evidence>
<dbReference type="Gramene" id="VVA09991">
    <property type="protein sequence ID" value="VVA09991"/>
    <property type="gene ID" value="Prudul26B022463"/>
</dbReference>
<dbReference type="Proteomes" id="UP000327085">
    <property type="component" value="Chromosome 7"/>
</dbReference>
<dbReference type="InParanoid" id="A0A5E4E5L6"/>
<name>A0A5E4E5L6_PRUDU</name>
<proteinExistence type="predicted"/>
<dbReference type="OMA" id="LFRVEYF"/>
<accession>A0A5E4E5L6</accession>
<dbReference type="AlphaFoldDB" id="A0A5E4E5L6"/>
<gene>
    <name evidence="1" type="ORF">ALMOND_2B022463</name>
</gene>
<dbReference type="EMBL" id="CABIKO010000001">
    <property type="protein sequence ID" value="VVA09991.1"/>
    <property type="molecule type" value="Genomic_DNA"/>
</dbReference>
<reference evidence="2" key="1">
    <citation type="journal article" date="2020" name="Plant J.">
        <title>Transposons played a major role in the diversification between the closely related almond and peach genomes: results from the almond genome sequence.</title>
        <authorList>
            <person name="Alioto T."/>
            <person name="Alexiou K.G."/>
            <person name="Bardil A."/>
            <person name="Barteri F."/>
            <person name="Castanera R."/>
            <person name="Cruz F."/>
            <person name="Dhingra A."/>
            <person name="Duval H."/>
            <person name="Fernandez I Marti A."/>
            <person name="Frias L."/>
            <person name="Galan B."/>
            <person name="Garcia J.L."/>
            <person name="Howad W."/>
            <person name="Gomez-Garrido J."/>
            <person name="Gut M."/>
            <person name="Julca I."/>
            <person name="Morata J."/>
            <person name="Puigdomenech P."/>
            <person name="Ribeca P."/>
            <person name="Rubio Cabetas M.J."/>
            <person name="Vlasova A."/>
            <person name="Wirthensohn M."/>
            <person name="Garcia-Mas J."/>
            <person name="Gabaldon T."/>
            <person name="Casacuberta J.M."/>
            <person name="Arus P."/>
        </authorList>
    </citation>
    <scope>NUCLEOTIDE SEQUENCE [LARGE SCALE GENOMIC DNA]</scope>
    <source>
        <strain evidence="2">cv. Texas</strain>
    </source>
</reference>
<evidence type="ECO:0000313" key="1">
    <source>
        <dbReference type="EMBL" id="VVA09991.1"/>
    </source>
</evidence>